<evidence type="ECO:0000313" key="3">
    <source>
        <dbReference type="Proteomes" id="UP000011863"/>
    </source>
</evidence>
<accession>A0A6C7EAK7</accession>
<dbReference type="RefSeq" id="WP_015442299.1">
    <property type="nucleotide sequence ID" value="NC_020520.1"/>
</dbReference>
<evidence type="ECO:0000256" key="1">
    <source>
        <dbReference type="SAM" id="SignalP"/>
    </source>
</evidence>
<dbReference type="EMBL" id="AP012057">
    <property type="protein sequence ID" value="BAN03052.1"/>
    <property type="molecule type" value="Genomic_DNA"/>
</dbReference>
<dbReference type="PROSITE" id="PS51257">
    <property type="entry name" value="PROKAR_LIPOPROTEIN"/>
    <property type="match status" value="1"/>
</dbReference>
<feature type="signal peptide" evidence="1">
    <location>
        <begin position="1"/>
        <end position="20"/>
    </location>
</feature>
<gene>
    <name evidence="2" type="ORF">YM304_27380</name>
</gene>
<keyword evidence="3" id="KW-1185">Reference proteome</keyword>
<sequence length="295" mass="30897">MERRTLLTLLLTAPAAAVLAACGSDDAGAPAQTGDPLPPVTDVTTVPTTLPDPDQPVTAMLEFGYYGGFTTRDVAFQQQPQVLLTSDGRLITPAPTIAIYPGPLVPPANVQTITQEGIDRLLDAARDAGLFADVTYPEHAHVADASTATLRITVDGETYVHEAYALGIDESLDELQPEGDRLGAASGLEEFVALLGDIPALVGADALGPAEPHRPEAYQLSAVPAGDLSGYELEPTVVEWPTDTGVILADAADCTEVDAAQVGELLESADQLTFFAEDGVTYQVLARPAYPSRSC</sequence>
<proteinExistence type="predicted"/>
<evidence type="ECO:0000313" key="2">
    <source>
        <dbReference type="EMBL" id="BAN03052.1"/>
    </source>
</evidence>
<dbReference type="OrthoDB" id="5184982at2"/>
<protein>
    <recommendedName>
        <fullName evidence="4">GerMN domain-containing protein</fullName>
    </recommendedName>
</protein>
<dbReference type="Proteomes" id="UP000011863">
    <property type="component" value="Chromosome"/>
</dbReference>
<organism evidence="2 3">
    <name type="scientific">Ilumatobacter coccineus (strain NBRC 103263 / KCTC 29153 / YM16-304)</name>
    <dbReference type="NCBI Taxonomy" id="1313172"/>
    <lineage>
        <taxon>Bacteria</taxon>
        <taxon>Bacillati</taxon>
        <taxon>Actinomycetota</taxon>
        <taxon>Acidimicrobiia</taxon>
        <taxon>Acidimicrobiales</taxon>
        <taxon>Ilumatobacteraceae</taxon>
        <taxon>Ilumatobacter</taxon>
    </lineage>
</organism>
<feature type="chain" id="PRO_5025332816" description="GerMN domain-containing protein" evidence="1">
    <location>
        <begin position="21"/>
        <end position="295"/>
    </location>
</feature>
<evidence type="ECO:0008006" key="4">
    <source>
        <dbReference type="Google" id="ProtNLM"/>
    </source>
</evidence>
<reference evidence="2 3" key="1">
    <citation type="journal article" date="2013" name="Int. J. Syst. Evol. Microbiol.">
        <title>Ilumatobacter nonamiense sp. nov. and Ilumatobacter coccineum sp. nov., isolated from seashore sand.</title>
        <authorList>
            <person name="Matsumoto A."/>
            <person name="Kasai H."/>
            <person name="Matsuo Y."/>
            <person name="Shizuri Y."/>
            <person name="Ichikawa N."/>
            <person name="Fujita N."/>
            <person name="Omura S."/>
            <person name="Takahashi Y."/>
        </authorList>
    </citation>
    <scope>NUCLEOTIDE SEQUENCE [LARGE SCALE GENOMIC DNA]</scope>
    <source>
        <strain evidence="3">NBRC 103263 / KCTC 29153 / YM16-304</strain>
    </source>
</reference>
<keyword evidence="1" id="KW-0732">Signal</keyword>
<name>A0A6C7EAK7_ILUCY</name>
<dbReference type="KEGG" id="aym:YM304_27380"/>
<dbReference type="AlphaFoldDB" id="A0A6C7EAK7"/>